<dbReference type="GO" id="GO:0005737">
    <property type="term" value="C:cytoplasm"/>
    <property type="evidence" value="ECO:0007669"/>
    <property type="project" value="TreeGrafter"/>
</dbReference>
<evidence type="ECO:0000256" key="8">
    <source>
        <dbReference type="RuleBase" id="RU366017"/>
    </source>
</evidence>
<evidence type="ECO:0000256" key="2">
    <source>
        <dbReference type="ARBA" id="ARBA00007647"/>
    </source>
</evidence>
<dbReference type="PANTHER" id="PTHR21461:SF69">
    <property type="entry name" value="GLYCOSYLTRANSFERASE FAMILY 92 PROTEIN"/>
    <property type="match status" value="1"/>
</dbReference>
<comment type="subcellular location">
    <subcellularLocation>
        <location evidence="1">Membrane</location>
        <topology evidence="1">Single-pass membrane protein</topology>
    </subcellularLocation>
</comment>
<evidence type="ECO:0000256" key="3">
    <source>
        <dbReference type="ARBA" id="ARBA00022676"/>
    </source>
</evidence>
<keyword evidence="6" id="KW-1133">Transmembrane helix</keyword>
<dbReference type="EMBL" id="JBAMIC010000001">
    <property type="protein sequence ID" value="KAK7115059.1"/>
    <property type="molecule type" value="Genomic_DNA"/>
</dbReference>
<gene>
    <name evidence="9" type="ORF">V1264_001001</name>
</gene>
<keyword evidence="5" id="KW-0812">Transmembrane</keyword>
<dbReference type="InterPro" id="IPR008166">
    <property type="entry name" value="Glyco_transf_92"/>
</dbReference>
<evidence type="ECO:0000256" key="6">
    <source>
        <dbReference type="ARBA" id="ARBA00022989"/>
    </source>
</evidence>
<dbReference type="GO" id="GO:0016757">
    <property type="term" value="F:glycosyltransferase activity"/>
    <property type="evidence" value="ECO:0007669"/>
    <property type="project" value="UniProtKB-UniRule"/>
</dbReference>
<keyword evidence="4 8" id="KW-0808">Transferase</keyword>
<dbReference type="EC" id="2.4.1.-" evidence="8"/>
<protein>
    <recommendedName>
        <fullName evidence="8">Glycosyltransferase family 92 protein</fullName>
        <ecNumber evidence="8">2.4.1.-</ecNumber>
    </recommendedName>
</protein>
<evidence type="ECO:0000256" key="7">
    <source>
        <dbReference type="ARBA" id="ARBA00023136"/>
    </source>
</evidence>
<dbReference type="Proteomes" id="UP001374579">
    <property type="component" value="Unassembled WGS sequence"/>
</dbReference>
<dbReference type="PANTHER" id="PTHR21461">
    <property type="entry name" value="GLYCOSYLTRANSFERASE FAMILY 92 PROTEIN"/>
    <property type="match status" value="1"/>
</dbReference>
<sequence length="254" mass="30130">MIELNRMLGADQFTFYVHSMGDNVAKVLRWYQRQGLVQLVSWNLPVRVDHWPPDRAKPTEVHYFAQLASHNDCLNRHRGRSRYLVYQDLDEFIIPKRHLTWDAMLRSLNTNTSAFLFKCVFFRKDWPHNEENFTGRAIADKLQSIVLSVDKREPKYFPHGQRAKYIIDPLGIQTVGIHNIWKYRGPAKSLTNVFELDALLHHYRGWENPADKHRAVRDTDMYRFKDELLRRLQDRWSMLPDVPLDIPIATYGQV</sequence>
<dbReference type="Pfam" id="PF01697">
    <property type="entry name" value="Glyco_transf_92"/>
    <property type="match status" value="1"/>
</dbReference>
<name>A0AAN9C1K7_9CAEN</name>
<organism evidence="9 10">
    <name type="scientific">Littorina saxatilis</name>
    <dbReference type="NCBI Taxonomy" id="31220"/>
    <lineage>
        <taxon>Eukaryota</taxon>
        <taxon>Metazoa</taxon>
        <taxon>Spiralia</taxon>
        <taxon>Lophotrochozoa</taxon>
        <taxon>Mollusca</taxon>
        <taxon>Gastropoda</taxon>
        <taxon>Caenogastropoda</taxon>
        <taxon>Littorinimorpha</taxon>
        <taxon>Littorinoidea</taxon>
        <taxon>Littorinidae</taxon>
        <taxon>Littorina</taxon>
    </lineage>
</organism>
<evidence type="ECO:0000313" key="9">
    <source>
        <dbReference type="EMBL" id="KAK7115059.1"/>
    </source>
</evidence>
<accession>A0AAN9C1K7</accession>
<keyword evidence="3 8" id="KW-0328">Glycosyltransferase</keyword>
<keyword evidence="10" id="KW-1185">Reference proteome</keyword>
<reference evidence="9 10" key="1">
    <citation type="submission" date="2024-02" db="EMBL/GenBank/DDBJ databases">
        <title>Chromosome-scale genome assembly of the rough periwinkle Littorina saxatilis.</title>
        <authorList>
            <person name="De Jode A."/>
            <person name="Faria R."/>
            <person name="Formenti G."/>
            <person name="Sims Y."/>
            <person name="Smith T.P."/>
            <person name="Tracey A."/>
            <person name="Wood J.M.D."/>
            <person name="Zagrodzka Z.B."/>
            <person name="Johannesson K."/>
            <person name="Butlin R.K."/>
            <person name="Leder E.H."/>
        </authorList>
    </citation>
    <scope>NUCLEOTIDE SEQUENCE [LARGE SCALE GENOMIC DNA]</scope>
    <source>
        <strain evidence="9">Snail1</strain>
        <tissue evidence="9">Muscle</tissue>
    </source>
</reference>
<comment type="caution">
    <text evidence="9">The sequence shown here is derived from an EMBL/GenBank/DDBJ whole genome shotgun (WGS) entry which is preliminary data.</text>
</comment>
<proteinExistence type="inferred from homology"/>
<comment type="similarity">
    <text evidence="2 8">Belongs to the glycosyltransferase 92 family.</text>
</comment>
<keyword evidence="7" id="KW-0472">Membrane</keyword>
<evidence type="ECO:0000256" key="5">
    <source>
        <dbReference type="ARBA" id="ARBA00022692"/>
    </source>
</evidence>
<dbReference type="AlphaFoldDB" id="A0AAN9C1K7"/>
<evidence type="ECO:0000313" key="10">
    <source>
        <dbReference type="Proteomes" id="UP001374579"/>
    </source>
</evidence>
<evidence type="ECO:0000256" key="1">
    <source>
        <dbReference type="ARBA" id="ARBA00004167"/>
    </source>
</evidence>
<dbReference type="GO" id="GO:0016020">
    <property type="term" value="C:membrane"/>
    <property type="evidence" value="ECO:0007669"/>
    <property type="project" value="UniProtKB-SubCell"/>
</dbReference>
<evidence type="ECO:0000256" key="4">
    <source>
        <dbReference type="ARBA" id="ARBA00022679"/>
    </source>
</evidence>